<feature type="region of interest" description="Disordered" evidence="1">
    <location>
        <begin position="33"/>
        <end position="66"/>
    </location>
</feature>
<gene>
    <name evidence="2" type="ORF">g.13671</name>
</gene>
<evidence type="ECO:0008006" key="3">
    <source>
        <dbReference type="Google" id="ProtNLM"/>
    </source>
</evidence>
<proteinExistence type="predicted"/>
<sequence>MSTGSASPLEAHVESDMEIQKAVSTILPTDHDYSNLNLNNRGNKRVQENNDTDGSEQIQSTNDFNPPLLKKPHIQRLYKPENSGPFEVIIQDKKKNKINPFTVGKILKKHHMDIDHITRAGKNISVICKNYIAANNLVNSPHLLEFNVFVPSIRVHTLGVVYAEPEVSELEILSEASSIYPIIQAERIRRRVNGNDQLTNTHFVKITFESEKLPDFVYLNYVRMKVDPYMIRVKQCYRCFAYGHVANSPCNKPRICRDCAGPFHTDPCQAPRKCVHCGDSHSSNSKYCPEYMRQKNIKDRMSLMKEGYHVAAQYFHITYKKTR</sequence>
<organism evidence="2">
    <name type="scientific">Homalodisca liturata</name>
    <dbReference type="NCBI Taxonomy" id="320908"/>
    <lineage>
        <taxon>Eukaryota</taxon>
        <taxon>Metazoa</taxon>
        <taxon>Ecdysozoa</taxon>
        <taxon>Arthropoda</taxon>
        <taxon>Hexapoda</taxon>
        <taxon>Insecta</taxon>
        <taxon>Pterygota</taxon>
        <taxon>Neoptera</taxon>
        <taxon>Paraneoptera</taxon>
        <taxon>Hemiptera</taxon>
        <taxon>Auchenorrhyncha</taxon>
        <taxon>Membracoidea</taxon>
        <taxon>Cicadellidae</taxon>
        <taxon>Cicadellinae</taxon>
        <taxon>Proconiini</taxon>
        <taxon>Homalodisca</taxon>
    </lineage>
</organism>
<feature type="compositionally biased region" description="Polar residues" evidence="1">
    <location>
        <begin position="55"/>
        <end position="64"/>
    </location>
</feature>
<reference evidence="2" key="1">
    <citation type="submission" date="2015-11" db="EMBL/GenBank/DDBJ databases">
        <title>De novo transcriptome assembly of four potential Pierce s Disease insect vectors from Arizona vineyards.</title>
        <authorList>
            <person name="Tassone E.E."/>
        </authorList>
    </citation>
    <scope>NUCLEOTIDE SEQUENCE</scope>
</reference>
<accession>A0A1B6J8G1</accession>
<evidence type="ECO:0000313" key="2">
    <source>
        <dbReference type="EMBL" id="JAS95479.1"/>
    </source>
</evidence>
<name>A0A1B6J8G1_9HEMI</name>
<dbReference type="EMBL" id="GECU01012227">
    <property type="protein sequence ID" value="JAS95479.1"/>
    <property type="molecule type" value="Transcribed_RNA"/>
</dbReference>
<evidence type="ECO:0000256" key="1">
    <source>
        <dbReference type="SAM" id="MobiDB-lite"/>
    </source>
</evidence>
<dbReference type="AlphaFoldDB" id="A0A1B6J8G1"/>
<protein>
    <recommendedName>
        <fullName evidence="3">Pre-C2HC domain-containing protein</fullName>
    </recommendedName>
</protein>